<evidence type="ECO:0000313" key="3">
    <source>
        <dbReference type="EMBL" id="EKC52728.1"/>
    </source>
</evidence>
<dbReference type="InterPro" id="IPR007394">
    <property type="entry name" value="UPF0122"/>
</dbReference>
<gene>
    <name evidence="3" type="ORF">OBE_12948</name>
</gene>
<dbReference type="InterPro" id="IPR054831">
    <property type="entry name" value="UPF0122_fam_protein"/>
</dbReference>
<dbReference type="PANTHER" id="PTHR40083">
    <property type="entry name" value="UPF0122 PROTEIN CBO2450/CLC_2298"/>
    <property type="match status" value="1"/>
</dbReference>
<dbReference type="SUPFAM" id="SSF88659">
    <property type="entry name" value="Sigma3 and sigma4 domains of RNA polymerase sigma factors"/>
    <property type="match status" value="1"/>
</dbReference>
<organism evidence="3">
    <name type="scientific">human gut metagenome</name>
    <dbReference type="NCBI Taxonomy" id="408170"/>
    <lineage>
        <taxon>unclassified sequences</taxon>
        <taxon>metagenomes</taxon>
        <taxon>organismal metagenomes</taxon>
    </lineage>
</organism>
<sequence length="118" mass="13374">MVVLANNVEITILLDFYGDMLTAKQRDFINLYYNDDLSLAEIAENEGITRQGVRDAIKRAEGQLYEMESRLGFVKKWNGIKTTLGDIINCAEEISDYNLNHGLSREINDTTVKIKSLA</sequence>
<dbReference type="PANTHER" id="PTHR40083:SF1">
    <property type="entry name" value="UPF0122 PROTEIN YLXM"/>
    <property type="match status" value="1"/>
</dbReference>
<reference evidence="3" key="1">
    <citation type="journal article" date="2013" name="Environ. Microbiol.">
        <title>Microbiota from the distal guts of lean and obese adolescents exhibit partial functional redundancy besides clear differences in community structure.</title>
        <authorList>
            <person name="Ferrer M."/>
            <person name="Ruiz A."/>
            <person name="Lanza F."/>
            <person name="Haange S.B."/>
            <person name="Oberbach A."/>
            <person name="Till H."/>
            <person name="Bargiela R."/>
            <person name="Campoy C."/>
            <person name="Segura M.T."/>
            <person name="Richter M."/>
            <person name="von Bergen M."/>
            <person name="Seifert J."/>
            <person name="Suarez A."/>
        </authorList>
    </citation>
    <scope>NUCLEOTIDE SEQUENCE</scope>
</reference>
<dbReference type="AlphaFoldDB" id="K1S5J2"/>
<dbReference type="Pfam" id="PF04297">
    <property type="entry name" value="UPF0122"/>
    <property type="match status" value="1"/>
</dbReference>
<accession>K1S5J2</accession>
<dbReference type="HAMAP" id="MF_00245">
    <property type="entry name" value="UPF0122"/>
    <property type="match status" value="1"/>
</dbReference>
<evidence type="ECO:0000256" key="2">
    <source>
        <dbReference type="ARBA" id="ARBA00024764"/>
    </source>
</evidence>
<evidence type="ECO:0000256" key="1">
    <source>
        <dbReference type="ARBA" id="ARBA00008720"/>
    </source>
</evidence>
<comment type="similarity">
    <text evidence="1">Belongs to the UPF0122 family.</text>
</comment>
<comment type="caution">
    <text evidence="3">The sequence shown here is derived from an EMBL/GenBank/DDBJ whole genome shotgun (WGS) entry which is preliminary data.</text>
</comment>
<dbReference type="InterPro" id="IPR036388">
    <property type="entry name" value="WH-like_DNA-bd_sf"/>
</dbReference>
<comment type="function">
    <text evidence="2">Might take part in the signal recognition particle (SRP) pathway. This is inferred from the conservation of its genetic proximity to ftsY/ffh. May be a regulatory protein.</text>
</comment>
<feature type="non-terminal residue" evidence="3">
    <location>
        <position position="118"/>
    </location>
</feature>
<name>K1S5J2_9ZZZZ</name>
<proteinExistence type="inferred from homology"/>
<dbReference type="InterPro" id="IPR013324">
    <property type="entry name" value="RNA_pol_sigma_r3/r4-like"/>
</dbReference>
<dbReference type="Gene3D" id="1.10.10.10">
    <property type="entry name" value="Winged helix-like DNA-binding domain superfamily/Winged helix DNA-binding domain"/>
    <property type="match status" value="1"/>
</dbReference>
<dbReference type="NCBIfam" id="NF045758">
    <property type="entry name" value="YlxM"/>
    <property type="match status" value="1"/>
</dbReference>
<dbReference type="EMBL" id="AJWZ01008938">
    <property type="protein sequence ID" value="EKC52728.1"/>
    <property type="molecule type" value="Genomic_DNA"/>
</dbReference>
<protein>
    <submittedName>
        <fullName evidence="3">Helix-turn-helix protein YlxM/p13 family protein</fullName>
    </submittedName>
</protein>